<dbReference type="Gene3D" id="3.20.20.30">
    <property type="entry name" value="Luciferase-like domain"/>
    <property type="match status" value="1"/>
</dbReference>
<organism evidence="6">
    <name type="scientific">marine metagenome</name>
    <dbReference type="NCBI Taxonomy" id="408172"/>
    <lineage>
        <taxon>unclassified sequences</taxon>
        <taxon>metagenomes</taxon>
        <taxon>ecological metagenomes</taxon>
    </lineage>
</organism>
<dbReference type="GO" id="GO:0046306">
    <property type="term" value="P:alkanesulfonate catabolic process"/>
    <property type="evidence" value="ECO:0007669"/>
    <property type="project" value="TreeGrafter"/>
</dbReference>
<dbReference type="PANTHER" id="PTHR42847">
    <property type="entry name" value="ALKANESULFONATE MONOOXYGENASE"/>
    <property type="match status" value="1"/>
</dbReference>
<evidence type="ECO:0000256" key="1">
    <source>
        <dbReference type="ARBA" id="ARBA00022630"/>
    </source>
</evidence>
<protein>
    <recommendedName>
        <fullName evidence="5">Luciferase-like domain-containing protein</fullName>
    </recommendedName>
</protein>
<evidence type="ECO:0000256" key="4">
    <source>
        <dbReference type="ARBA" id="ARBA00023033"/>
    </source>
</evidence>
<keyword evidence="4" id="KW-0503">Monooxygenase</keyword>
<keyword evidence="1" id="KW-0285">Flavoprotein</keyword>
<name>A0A381RPU8_9ZZZZ</name>
<evidence type="ECO:0000313" key="6">
    <source>
        <dbReference type="EMBL" id="SUZ93181.1"/>
    </source>
</evidence>
<dbReference type="CDD" id="cd01094">
    <property type="entry name" value="Alkanesulfonate_monoxygenase"/>
    <property type="match status" value="1"/>
</dbReference>
<dbReference type="Pfam" id="PF00296">
    <property type="entry name" value="Bac_luciferase"/>
    <property type="match status" value="1"/>
</dbReference>
<keyword evidence="2" id="KW-0288">FMN</keyword>
<dbReference type="AlphaFoldDB" id="A0A381RPU8"/>
<dbReference type="GO" id="GO:0008726">
    <property type="term" value="F:alkanesulfonate monooxygenase activity"/>
    <property type="evidence" value="ECO:0007669"/>
    <property type="project" value="TreeGrafter"/>
</dbReference>
<evidence type="ECO:0000256" key="2">
    <source>
        <dbReference type="ARBA" id="ARBA00022643"/>
    </source>
</evidence>
<dbReference type="InterPro" id="IPR036661">
    <property type="entry name" value="Luciferase-like_sf"/>
</dbReference>
<feature type="domain" description="Luciferase-like" evidence="5">
    <location>
        <begin position="10"/>
        <end position="336"/>
    </location>
</feature>
<dbReference type="InterPro" id="IPR011251">
    <property type="entry name" value="Luciferase-like_dom"/>
</dbReference>
<evidence type="ECO:0000256" key="3">
    <source>
        <dbReference type="ARBA" id="ARBA00023002"/>
    </source>
</evidence>
<dbReference type="SUPFAM" id="SSF51679">
    <property type="entry name" value="Bacterial luciferase-like"/>
    <property type="match status" value="1"/>
</dbReference>
<gene>
    <name evidence="6" type="ORF">METZ01_LOCUS46035</name>
</gene>
<dbReference type="PANTHER" id="PTHR42847:SF4">
    <property type="entry name" value="ALKANESULFONATE MONOOXYGENASE-RELATED"/>
    <property type="match status" value="1"/>
</dbReference>
<feature type="non-terminal residue" evidence="6">
    <location>
        <position position="1"/>
    </location>
</feature>
<accession>A0A381RPU8</accession>
<reference evidence="6" key="1">
    <citation type="submission" date="2018-05" db="EMBL/GenBank/DDBJ databases">
        <authorList>
            <person name="Lanie J.A."/>
            <person name="Ng W.-L."/>
            <person name="Kazmierczak K.M."/>
            <person name="Andrzejewski T.M."/>
            <person name="Davidsen T.M."/>
            <person name="Wayne K.J."/>
            <person name="Tettelin H."/>
            <person name="Glass J.I."/>
            <person name="Rusch D."/>
            <person name="Podicherti R."/>
            <person name="Tsui H.-C.T."/>
            <person name="Winkler M.E."/>
        </authorList>
    </citation>
    <scope>NUCLEOTIDE SEQUENCE</scope>
</reference>
<dbReference type="EMBL" id="UINC01002124">
    <property type="protein sequence ID" value="SUZ93181.1"/>
    <property type="molecule type" value="Genomic_DNA"/>
</dbReference>
<keyword evidence="3" id="KW-0560">Oxidoreductase</keyword>
<evidence type="ECO:0000259" key="5">
    <source>
        <dbReference type="Pfam" id="PF00296"/>
    </source>
</evidence>
<sequence>VTHGNQDALFSWFIPIDGDGARAGTARAERPPDFDYLRQVVQTAEDLGYYSLLIPTRFANGLFAEDAPLAETWTTATALAAVTRRIRFLIAVRPGFVALGLFAQMAAALHQISQGRIDINIVPGGIGNDFERVGEYMDQSTRYERAEEFIAACRKLWTQPGPVEFKGDFYNLKDAYCSPAPEGTPPRFYLGGASPRANALSGRQADVHLNWIEALDDSRARFDAVREEFNKAGRTPSLGIRTHLVVRDKEEDAWTAANELIDHADPAVKAQRKAAVAGTAMVGAAAQAQELPGHMVAPHLWNGLSEVRVNCGTAIVGTPEQVTDILIDYWKLGVDQFILSGFPHVEECQRVAADVLPLLRHKMAAAG</sequence>
<proteinExistence type="predicted"/>
<dbReference type="InterPro" id="IPR050172">
    <property type="entry name" value="SsuD_RutA_monooxygenase"/>
</dbReference>